<sequence length="275" mass="27125">MKQYTRTIPIAALLAASANGQTTSVVGDLQSNGTTTVTHSVCPTALTTTTSPSTITYCPGLGCNGGGPRITPPSQGPYGGSEVLVFTTTGPDGNFSEYREFLTVYDQICPAGACIKQATCTIMEECPCHVTKNPSSIPSGFTTTVVACDVCANGGPTVLTLTTPCATGPYATVTPDVDSDTGAGTGADTGAGTGAGSGSGSVSDSGSDNGSASGVGAGSRAGSEMGAGAKNNTISPPITPVTSEKTAAYMGGADKTPFALSAVLVIIVGCLPWTL</sequence>
<dbReference type="RefSeq" id="XP_013274053.1">
    <property type="nucleotide sequence ID" value="XM_013418599.1"/>
</dbReference>
<dbReference type="AlphaFoldDB" id="A0A0D2FX53"/>
<dbReference type="EMBL" id="KN847477">
    <property type="protein sequence ID" value="KIX06917.1"/>
    <property type="molecule type" value="Genomic_DNA"/>
</dbReference>
<feature type="compositionally biased region" description="Polar residues" evidence="1">
    <location>
        <begin position="230"/>
        <end position="240"/>
    </location>
</feature>
<feature type="chain" id="PRO_5002242111" evidence="2">
    <location>
        <begin position="21"/>
        <end position="275"/>
    </location>
</feature>
<protein>
    <submittedName>
        <fullName evidence="3">Uncharacterized protein</fullName>
    </submittedName>
</protein>
<organism evidence="3 4">
    <name type="scientific">Rhinocladiella mackenziei CBS 650.93</name>
    <dbReference type="NCBI Taxonomy" id="1442369"/>
    <lineage>
        <taxon>Eukaryota</taxon>
        <taxon>Fungi</taxon>
        <taxon>Dikarya</taxon>
        <taxon>Ascomycota</taxon>
        <taxon>Pezizomycotina</taxon>
        <taxon>Eurotiomycetes</taxon>
        <taxon>Chaetothyriomycetidae</taxon>
        <taxon>Chaetothyriales</taxon>
        <taxon>Herpotrichiellaceae</taxon>
        <taxon>Rhinocladiella</taxon>
    </lineage>
</organism>
<keyword evidence="4" id="KW-1185">Reference proteome</keyword>
<evidence type="ECO:0000256" key="2">
    <source>
        <dbReference type="SAM" id="SignalP"/>
    </source>
</evidence>
<feature type="signal peptide" evidence="2">
    <location>
        <begin position="1"/>
        <end position="20"/>
    </location>
</feature>
<proteinExistence type="predicted"/>
<dbReference type="HOGENOM" id="CLU_063907_0_0_1"/>
<evidence type="ECO:0000313" key="4">
    <source>
        <dbReference type="Proteomes" id="UP000053617"/>
    </source>
</evidence>
<dbReference type="GeneID" id="25292964"/>
<name>A0A0D2FX53_9EURO</name>
<dbReference type="Proteomes" id="UP000053617">
    <property type="component" value="Unassembled WGS sequence"/>
</dbReference>
<evidence type="ECO:0000256" key="1">
    <source>
        <dbReference type="SAM" id="MobiDB-lite"/>
    </source>
</evidence>
<feature type="region of interest" description="Disordered" evidence="1">
    <location>
        <begin position="174"/>
        <end position="240"/>
    </location>
</feature>
<gene>
    <name evidence="3" type="ORF">Z518_04893</name>
</gene>
<accession>A0A0D2FX53</accession>
<feature type="compositionally biased region" description="Low complexity" evidence="1">
    <location>
        <begin position="200"/>
        <end position="212"/>
    </location>
</feature>
<feature type="compositionally biased region" description="Gly residues" evidence="1">
    <location>
        <begin position="183"/>
        <end position="199"/>
    </location>
</feature>
<dbReference type="VEuPathDB" id="FungiDB:Z518_04893"/>
<reference evidence="3 4" key="1">
    <citation type="submission" date="2015-01" db="EMBL/GenBank/DDBJ databases">
        <title>The Genome Sequence of Rhinocladiella mackenzie CBS 650.93.</title>
        <authorList>
            <consortium name="The Broad Institute Genomics Platform"/>
            <person name="Cuomo C."/>
            <person name="de Hoog S."/>
            <person name="Gorbushina A."/>
            <person name="Stielow B."/>
            <person name="Teixiera M."/>
            <person name="Abouelleil A."/>
            <person name="Chapman S.B."/>
            <person name="Priest M."/>
            <person name="Young S.K."/>
            <person name="Wortman J."/>
            <person name="Nusbaum C."/>
            <person name="Birren B."/>
        </authorList>
    </citation>
    <scope>NUCLEOTIDE SEQUENCE [LARGE SCALE GENOMIC DNA]</scope>
    <source>
        <strain evidence="3 4">CBS 650.93</strain>
    </source>
</reference>
<keyword evidence="2" id="KW-0732">Signal</keyword>
<evidence type="ECO:0000313" key="3">
    <source>
        <dbReference type="EMBL" id="KIX06917.1"/>
    </source>
</evidence>
<dbReference type="STRING" id="1442369.A0A0D2FX53"/>
<dbReference type="OrthoDB" id="5101370at2759"/>